<dbReference type="Proteomes" id="UP001164746">
    <property type="component" value="Chromosome 17"/>
</dbReference>
<protein>
    <submittedName>
        <fullName evidence="2">Uncharacterized protein</fullName>
    </submittedName>
</protein>
<proteinExistence type="predicted"/>
<keyword evidence="3" id="KW-1185">Reference proteome</keyword>
<organism evidence="2 3">
    <name type="scientific">Mya arenaria</name>
    <name type="common">Soft-shell clam</name>
    <dbReference type="NCBI Taxonomy" id="6604"/>
    <lineage>
        <taxon>Eukaryota</taxon>
        <taxon>Metazoa</taxon>
        <taxon>Spiralia</taxon>
        <taxon>Lophotrochozoa</taxon>
        <taxon>Mollusca</taxon>
        <taxon>Bivalvia</taxon>
        <taxon>Autobranchia</taxon>
        <taxon>Heteroconchia</taxon>
        <taxon>Euheterodonta</taxon>
        <taxon>Imparidentia</taxon>
        <taxon>Neoheterodontei</taxon>
        <taxon>Myida</taxon>
        <taxon>Myoidea</taxon>
        <taxon>Myidae</taxon>
        <taxon>Mya</taxon>
    </lineage>
</organism>
<feature type="compositionally biased region" description="Polar residues" evidence="1">
    <location>
        <begin position="1"/>
        <end position="12"/>
    </location>
</feature>
<reference evidence="2" key="1">
    <citation type="submission" date="2022-11" db="EMBL/GenBank/DDBJ databases">
        <title>Centuries of genome instability and evolution in soft-shell clam transmissible cancer (bioRxiv).</title>
        <authorList>
            <person name="Hart S.F.M."/>
            <person name="Yonemitsu M.A."/>
            <person name="Giersch R.M."/>
            <person name="Beal B.F."/>
            <person name="Arriagada G."/>
            <person name="Davis B.W."/>
            <person name="Ostrander E.A."/>
            <person name="Goff S.P."/>
            <person name="Metzger M.J."/>
        </authorList>
    </citation>
    <scope>NUCLEOTIDE SEQUENCE</scope>
    <source>
        <strain evidence="2">MELC-2E11</strain>
        <tissue evidence="2">Siphon/mantle</tissue>
    </source>
</reference>
<name>A0ABY7G7M6_MYAAR</name>
<gene>
    <name evidence="2" type="ORF">MAR_032967</name>
</gene>
<evidence type="ECO:0000256" key="1">
    <source>
        <dbReference type="SAM" id="MobiDB-lite"/>
    </source>
</evidence>
<feature type="region of interest" description="Disordered" evidence="1">
    <location>
        <begin position="1"/>
        <end position="32"/>
    </location>
</feature>
<dbReference type="EMBL" id="CP111028">
    <property type="protein sequence ID" value="WAR30425.1"/>
    <property type="molecule type" value="Genomic_DNA"/>
</dbReference>
<sequence>MMSSLGAQNPMMSQRAFDVDEGDSLSSNEGSPTTFQWVDGRLVGHKPLNRFNLRNRASNWTEHDKYLAVKLIIPREMELYPSHNPHHPNTAYKTSSNMERKVIWMQVTSMFN</sequence>
<accession>A0ABY7G7M6</accession>
<evidence type="ECO:0000313" key="2">
    <source>
        <dbReference type="EMBL" id="WAR30425.1"/>
    </source>
</evidence>
<feature type="non-terminal residue" evidence="2">
    <location>
        <position position="112"/>
    </location>
</feature>
<evidence type="ECO:0000313" key="3">
    <source>
        <dbReference type="Proteomes" id="UP001164746"/>
    </source>
</evidence>